<organism evidence="2 3">
    <name type="scientific">Trichinella pseudospiralis</name>
    <name type="common">Parasitic roundworm</name>
    <dbReference type="NCBI Taxonomy" id="6337"/>
    <lineage>
        <taxon>Eukaryota</taxon>
        <taxon>Metazoa</taxon>
        <taxon>Ecdysozoa</taxon>
        <taxon>Nematoda</taxon>
        <taxon>Enoplea</taxon>
        <taxon>Dorylaimia</taxon>
        <taxon>Trichinellida</taxon>
        <taxon>Trichinellidae</taxon>
        <taxon>Trichinella</taxon>
    </lineage>
</organism>
<feature type="transmembrane region" description="Helical" evidence="1">
    <location>
        <begin position="12"/>
        <end position="33"/>
    </location>
</feature>
<gene>
    <name evidence="2" type="ORF">T4D_2581</name>
</gene>
<evidence type="ECO:0000256" key="1">
    <source>
        <dbReference type="SAM" id="Phobius"/>
    </source>
</evidence>
<reference evidence="2 3" key="1">
    <citation type="submission" date="2015-01" db="EMBL/GenBank/DDBJ databases">
        <title>Evolution of Trichinella species and genotypes.</title>
        <authorList>
            <person name="Korhonen P.K."/>
            <person name="Edoardo P."/>
            <person name="Giuseppe L.R."/>
            <person name="Gasser R.B."/>
        </authorList>
    </citation>
    <scope>NUCLEOTIDE SEQUENCE [LARGE SCALE GENOMIC DNA]</scope>
    <source>
        <strain evidence="2">ISS470</strain>
    </source>
</reference>
<sequence length="135" mass="15533">MFIWLLHTDNNATLMIICFCWYFFFLLVVERFITNAVSESKAFVSKPFEQTSWWQLSASGSAFYVWGCWADVRGSQKSSVRIILLIHASHMFVGDVMPSCLVHHKLVKVADRVGEHCFGTFLFVRFTLSADVKRA</sequence>
<evidence type="ECO:0000313" key="2">
    <source>
        <dbReference type="EMBL" id="KRY88875.1"/>
    </source>
</evidence>
<keyword evidence="1" id="KW-0472">Membrane</keyword>
<dbReference type="AlphaFoldDB" id="A0A0V1FS68"/>
<dbReference type="Proteomes" id="UP000054995">
    <property type="component" value="Unassembled WGS sequence"/>
</dbReference>
<evidence type="ECO:0000313" key="3">
    <source>
        <dbReference type="Proteomes" id="UP000054995"/>
    </source>
</evidence>
<keyword evidence="1" id="KW-0812">Transmembrane</keyword>
<name>A0A0V1FS68_TRIPS</name>
<dbReference type="EMBL" id="JYDT01000037">
    <property type="protein sequence ID" value="KRY88875.1"/>
    <property type="molecule type" value="Genomic_DNA"/>
</dbReference>
<comment type="caution">
    <text evidence="2">The sequence shown here is derived from an EMBL/GenBank/DDBJ whole genome shotgun (WGS) entry which is preliminary data.</text>
</comment>
<keyword evidence="1" id="KW-1133">Transmembrane helix</keyword>
<accession>A0A0V1FS68</accession>
<keyword evidence="3" id="KW-1185">Reference proteome</keyword>
<dbReference type="OrthoDB" id="10503082at2759"/>
<proteinExistence type="predicted"/>
<protein>
    <submittedName>
        <fullName evidence="2">Uncharacterized protein</fullName>
    </submittedName>
</protein>